<evidence type="ECO:0000313" key="1">
    <source>
        <dbReference type="EMBL" id="POC82546.1"/>
    </source>
</evidence>
<dbReference type="Proteomes" id="UP000237477">
    <property type="component" value="Unassembled WGS sequence"/>
</dbReference>
<gene>
    <name evidence="1" type="ORF">BKM26_26505</name>
</gene>
<evidence type="ECO:0000313" key="2">
    <source>
        <dbReference type="Proteomes" id="UP000237477"/>
    </source>
</evidence>
<reference evidence="1 2" key="1">
    <citation type="submission" date="2016-10" db="EMBL/GenBank/DDBJ databases">
        <title>Comparative genomics of Pseudomonas syringae.</title>
        <authorList>
            <person name="Hulin M.T."/>
        </authorList>
    </citation>
    <scope>NUCLEOTIDE SEQUENCE [LARGE SCALE GENOMIC DNA]</scope>
    <source>
        <strain evidence="2">R2-5255</strain>
    </source>
</reference>
<accession>A0ABX4YQH0</accession>
<dbReference type="EMBL" id="MLEC01000074">
    <property type="protein sequence ID" value="POC82546.1"/>
    <property type="molecule type" value="Genomic_DNA"/>
</dbReference>
<sequence>MGTYTPLAKFLGHVTGQHFKAALERGVGCNARSGYASSGAGQIDDAGVFSQQRQQRLGEEERAFEMHIEQTIELRFADGHQGVEHAIAGVVDQAAQGSGSPGFAQGQHHGLPKPIEVRITLLRVVPVPAPNLPVSAFRLRAVLLRPQHAAHGKTTE</sequence>
<comment type="caution">
    <text evidence="1">The sequence shown here is derived from an EMBL/GenBank/DDBJ whole genome shotgun (WGS) entry which is preliminary data.</text>
</comment>
<keyword evidence="2" id="KW-1185">Reference proteome</keyword>
<proteinExistence type="predicted"/>
<protein>
    <submittedName>
        <fullName evidence="1">Uncharacterized protein</fullName>
    </submittedName>
</protein>
<name>A0ABX4YQH0_9PSED</name>
<organism evidence="1 2">
    <name type="scientific">Pseudomonas avellanae pv. morsprunorum</name>
    <dbReference type="NCBI Taxonomy" id="3380385"/>
    <lineage>
        <taxon>Bacteria</taxon>
        <taxon>Pseudomonadati</taxon>
        <taxon>Pseudomonadota</taxon>
        <taxon>Gammaproteobacteria</taxon>
        <taxon>Pseudomonadales</taxon>
        <taxon>Pseudomonadaceae</taxon>
        <taxon>Pseudomonas</taxon>
    </lineage>
</organism>